<sequence length="368" mass="40642">MTLIYRIVTLLVLSVWAVVPVSADQTVELYSAEELVKSQSEVQRAAAAKHALERVLVRVSGSLQSIESPTVKQALANAQEYVYEYSYASTEQTLLSANGEQVPASKLNLKFSAALVEQLLRDAGLSYWPANRPNVLVWAVENNGDGLRMVTDTATWSAVREQAQLRGLPITVPVFDLEDHLAMPEQSLWQLDEERILDASERYRADAILALRYSALSDGSYRGDWQLLHSEGDQSFDGQGQSGDELMLKAINSAADRFANVYAIRPSESGAASIVMLIENADSFGDFKTVERYLSSLAVVRRVEMYSVAANGLTLQLFTEGDVAQLENTLALTQTLVPETGVSLSVNRYQLRGSVARPLRYRLTEDVQ</sequence>
<reference evidence="1 2" key="1">
    <citation type="submission" date="2023-11" db="EMBL/GenBank/DDBJ databases">
        <title>Gilvimarinus fulvus sp. nov., isolated from the surface of Kelp.</title>
        <authorList>
            <person name="Sun Y.Y."/>
            <person name="Gong Y."/>
            <person name="Du Z.J."/>
        </authorList>
    </citation>
    <scope>NUCLEOTIDE SEQUENCE [LARGE SCALE GENOMIC DNA]</scope>
    <source>
        <strain evidence="1 2">SDUM040013</strain>
    </source>
</reference>
<dbReference type="EMBL" id="JAXAFO010000019">
    <property type="protein sequence ID" value="MDX6850112.1"/>
    <property type="molecule type" value="Genomic_DNA"/>
</dbReference>
<dbReference type="Proteomes" id="UP001273505">
    <property type="component" value="Unassembled WGS sequence"/>
</dbReference>
<evidence type="ECO:0000313" key="2">
    <source>
        <dbReference type="Proteomes" id="UP001273505"/>
    </source>
</evidence>
<accession>A0ABU4S0W3</accession>
<dbReference type="Pfam" id="PF09839">
    <property type="entry name" value="DUF2066"/>
    <property type="match status" value="1"/>
</dbReference>
<comment type="caution">
    <text evidence="1">The sequence shown here is derived from an EMBL/GenBank/DDBJ whole genome shotgun (WGS) entry which is preliminary data.</text>
</comment>
<proteinExistence type="predicted"/>
<gene>
    <name evidence="1" type="ORF">SCD92_12130</name>
</gene>
<evidence type="ECO:0000313" key="1">
    <source>
        <dbReference type="EMBL" id="MDX6850112.1"/>
    </source>
</evidence>
<keyword evidence="2" id="KW-1185">Reference proteome</keyword>
<dbReference type="InterPro" id="IPR018642">
    <property type="entry name" value="DUF2066"/>
</dbReference>
<name>A0ABU4S0W3_9GAMM</name>
<dbReference type="RefSeq" id="WP_302720765.1">
    <property type="nucleotide sequence ID" value="NZ_JAULRU010000215.1"/>
</dbReference>
<protein>
    <submittedName>
        <fullName evidence="1">DUF2066 domain-containing protein</fullName>
    </submittedName>
</protein>
<organism evidence="1 2">
    <name type="scientific">Gilvimarinus gilvus</name>
    <dbReference type="NCBI Taxonomy" id="3058038"/>
    <lineage>
        <taxon>Bacteria</taxon>
        <taxon>Pseudomonadati</taxon>
        <taxon>Pseudomonadota</taxon>
        <taxon>Gammaproteobacteria</taxon>
        <taxon>Cellvibrionales</taxon>
        <taxon>Cellvibrionaceae</taxon>
        <taxon>Gilvimarinus</taxon>
    </lineage>
</organism>